<evidence type="ECO:0000313" key="2">
    <source>
        <dbReference type="Proteomes" id="UP000281553"/>
    </source>
</evidence>
<dbReference type="EMBL" id="UYRU01045504">
    <property type="protein sequence ID" value="VDK89692.1"/>
    <property type="molecule type" value="Genomic_DNA"/>
</dbReference>
<dbReference type="AlphaFoldDB" id="A0A3P6TNG4"/>
<keyword evidence="2" id="KW-1185">Reference proteome</keyword>
<accession>A0A3P6TNG4</accession>
<proteinExistence type="predicted"/>
<name>A0A3P6TNG4_DIBLA</name>
<evidence type="ECO:0000313" key="1">
    <source>
        <dbReference type="EMBL" id="VDK89692.1"/>
    </source>
</evidence>
<dbReference type="OrthoDB" id="6298390at2759"/>
<protein>
    <submittedName>
        <fullName evidence="1">Uncharacterized protein</fullName>
    </submittedName>
</protein>
<gene>
    <name evidence="1" type="ORF">DILT_LOCUS4456</name>
</gene>
<dbReference type="Proteomes" id="UP000281553">
    <property type="component" value="Unassembled WGS sequence"/>
</dbReference>
<sequence>MSIGSDEAPCKAPNFCWQLVSRRQYAIIEGKLAGENGAAIFYPLDRRQQPVALVYKRWPEWAVPSEEDDNEGNGGFNPILPSNVKVLNAIYVSPDQEINQRLIFDSEIRSVYVVGSMVLKPTPESQFLLHSTWNTHLKDILFVTGRMNTTVLKIMITMADETSATIPLLPSPLPPQSEPIYVSWSVDNAIATAGKQTKTLFQCLNECQRKYYQYLG</sequence>
<organism evidence="1 2">
    <name type="scientific">Dibothriocephalus latus</name>
    <name type="common">Fish tapeworm</name>
    <name type="synonym">Diphyllobothrium latum</name>
    <dbReference type="NCBI Taxonomy" id="60516"/>
    <lineage>
        <taxon>Eukaryota</taxon>
        <taxon>Metazoa</taxon>
        <taxon>Spiralia</taxon>
        <taxon>Lophotrochozoa</taxon>
        <taxon>Platyhelminthes</taxon>
        <taxon>Cestoda</taxon>
        <taxon>Eucestoda</taxon>
        <taxon>Diphyllobothriidea</taxon>
        <taxon>Diphyllobothriidae</taxon>
        <taxon>Dibothriocephalus</taxon>
    </lineage>
</organism>
<reference evidence="1 2" key="1">
    <citation type="submission" date="2018-11" db="EMBL/GenBank/DDBJ databases">
        <authorList>
            <consortium name="Pathogen Informatics"/>
        </authorList>
    </citation>
    <scope>NUCLEOTIDE SEQUENCE [LARGE SCALE GENOMIC DNA]</scope>
</reference>